<feature type="non-terminal residue" evidence="2">
    <location>
        <position position="112"/>
    </location>
</feature>
<evidence type="ECO:0000256" key="1">
    <source>
        <dbReference type="SAM" id="MobiDB-lite"/>
    </source>
</evidence>
<reference evidence="2 3" key="1">
    <citation type="submission" date="2022-05" db="EMBL/GenBank/DDBJ databases">
        <authorList>
            <consortium name="Genoscope - CEA"/>
            <person name="William W."/>
        </authorList>
    </citation>
    <scope>NUCLEOTIDE SEQUENCE [LARGE SCALE GENOMIC DNA]</scope>
</reference>
<comment type="caution">
    <text evidence="2">The sequence shown here is derived from an EMBL/GenBank/DDBJ whole genome shotgun (WGS) entry which is preliminary data.</text>
</comment>
<name>A0ABN8M450_9CNID</name>
<evidence type="ECO:0000313" key="3">
    <source>
        <dbReference type="Proteomes" id="UP001159427"/>
    </source>
</evidence>
<proteinExistence type="predicted"/>
<dbReference type="Proteomes" id="UP001159427">
    <property type="component" value="Unassembled WGS sequence"/>
</dbReference>
<protein>
    <submittedName>
        <fullName evidence="2">Uncharacterized protein</fullName>
    </submittedName>
</protein>
<feature type="region of interest" description="Disordered" evidence="1">
    <location>
        <begin position="1"/>
        <end position="48"/>
    </location>
</feature>
<dbReference type="EMBL" id="CALNXI010000292">
    <property type="protein sequence ID" value="CAH3024178.1"/>
    <property type="molecule type" value="Genomic_DNA"/>
</dbReference>
<evidence type="ECO:0000313" key="2">
    <source>
        <dbReference type="EMBL" id="CAH3024178.1"/>
    </source>
</evidence>
<accession>A0ABN8M450</accession>
<organism evidence="2 3">
    <name type="scientific">Porites evermanni</name>
    <dbReference type="NCBI Taxonomy" id="104178"/>
    <lineage>
        <taxon>Eukaryota</taxon>
        <taxon>Metazoa</taxon>
        <taxon>Cnidaria</taxon>
        <taxon>Anthozoa</taxon>
        <taxon>Hexacorallia</taxon>
        <taxon>Scleractinia</taxon>
        <taxon>Fungiina</taxon>
        <taxon>Poritidae</taxon>
        <taxon>Porites</taxon>
    </lineage>
</organism>
<gene>
    <name evidence="2" type="ORF">PEVE_00021865</name>
</gene>
<keyword evidence="3" id="KW-1185">Reference proteome</keyword>
<sequence length="112" mass="12135">MSLPENPLKEPSNEDYTATDSSEAESDSLPLLKDIHRDDEDAPDQPAFIAAGDKDLHPWAELAFSVTCSTCQCAVQVLLLVANLVCHGDCKSPLIKELSTSKRQSSDSETSD</sequence>